<dbReference type="Pfam" id="PF00294">
    <property type="entry name" value="PfkB"/>
    <property type="match status" value="1"/>
</dbReference>
<dbReference type="InterPro" id="IPR002173">
    <property type="entry name" value="Carboh/pur_kinase_PfkB_CS"/>
</dbReference>
<reference evidence="5 6" key="2">
    <citation type="submission" date="2019-05" db="EMBL/GenBank/DDBJ databases">
        <title>Genome evolution of the obligate endosymbiont Buchnera aphidicola.</title>
        <authorList>
            <person name="Moran N.A."/>
        </authorList>
    </citation>
    <scope>NUCLEOTIDE SEQUENCE [LARGE SCALE GENOMIC DNA]</scope>
    <source>
        <strain evidence="5 6">Mst</strain>
    </source>
</reference>
<dbReference type="RefSeq" id="WP_158343147.1">
    <property type="nucleotide sequence ID" value="NZ_CP034861.1"/>
</dbReference>
<organism evidence="5 6">
    <name type="scientific">Buchnera aphidicola</name>
    <name type="common">Muscaphis stroyani</name>
    <dbReference type="NCBI Taxonomy" id="1241869"/>
    <lineage>
        <taxon>Bacteria</taxon>
        <taxon>Pseudomonadati</taxon>
        <taxon>Pseudomonadota</taxon>
        <taxon>Gammaproteobacteria</taxon>
        <taxon>Enterobacterales</taxon>
        <taxon>Erwiniaceae</taxon>
        <taxon>Buchnera</taxon>
    </lineage>
</organism>
<dbReference type="Proteomes" id="UP000298673">
    <property type="component" value="Chromosome"/>
</dbReference>
<dbReference type="PANTHER" id="PTHR46969">
    <property type="entry name" value="BIFUNCTIONAL PROTEIN HLDE"/>
    <property type="match status" value="1"/>
</dbReference>
<gene>
    <name evidence="5" type="primary">rfaE1</name>
    <name evidence="5" type="ORF">D9V75_00270</name>
</gene>
<dbReference type="FunFam" id="3.40.1190.20:FF:000002">
    <property type="entry name" value="Bifunctional protein HldE"/>
    <property type="match status" value="1"/>
</dbReference>
<evidence type="ECO:0000256" key="1">
    <source>
        <dbReference type="ARBA" id="ARBA00010688"/>
    </source>
</evidence>
<dbReference type="PANTHER" id="PTHR46969:SF1">
    <property type="entry name" value="BIFUNCTIONAL PROTEIN HLDE"/>
    <property type="match status" value="1"/>
</dbReference>
<dbReference type="OrthoDB" id="9802794at2"/>
<keyword evidence="2" id="KW-0808">Transferase</keyword>
<dbReference type="SUPFAM" id="SSF53613">
    <property type="entry name" value="Ribokinase-like"/>
    <property type="match status" value="1"/>
</dbReference>
<evidence type="ECO:0000256" key="2">
    <source>
        <dbReference type="ARBA" id="ARBA00022679"/>
    </source>
</evidence>
<dbReference type="PROSITE" id="PS00583">
    <property type="entry name" value="PFKB_KINASES_1"/>
    <property type="match status" value="1"/>
</dbReference>
<name>A0A4D6Y3Y4_9GAMM</name>
<dbReference type="InterPro" id="IPR011611">
    <property type="entry name" value="PfkB_dom"/>
</dbReference>
<dbReference type="CDD" id="cd01172">
    <property type="entry name" value="RfaE_like"/>
    <property type="match status" value="1"/>
</dbReference>
<feature type="domain" description="Carbohydrate kinase PfkB" evidence="4">
    <location>
        <begin position="11"/>
        <end position="302"/>
    </location>
</feature>
<comment type="similarity">
    <text evidence="1">Belongs to the carbohydrate kinase PfkB family.</text>
</comment>
<keyword evidence="3 5" id="KW-0418">Kinase</keyword>
<dbReference type="InterPro" id="IPR029056">
    <property type="entry name" value="Ribokinase-like"/>
</dbReference>
<dbReference type="Gene3D" id="3.40.1190.20">
    <property type="match status" value="1"/>
</dbReference>
<dbReference type="NCBIfam" id="TIGR02198">
    <property type="entry name" value="rfaE_dom_I"/>
    <property type="match status" value="1"/>
</dbReference>
<evidence type="ECO:0000313" key="6">
    <source>
        <dbReference type="Proteomes" id="UP000298673"/>
    </source>
</evidence>
<sequence>MKKKIINFKNASVLVVGDVILDCYWYGKNYHILSKKSEPIMPIKKTKEQPGGAANVAKNIADIGAFSKIIGCIGMDYEGLMLKKLLNHSNIFSDLIIVKNNKTITKIRVLSKKKPLMRLDFQEKYFFQCNNILYEKILRSLSFFKVLILSDYDKGTLVDIKKIISLAKKMSVPILIDPKGMDFTKYSGASLITPNLSEFEKIVGTCKEEKQLLKKGTELMLQLNLSALLVTRSEHGMNLFQPNKKPIHFPATSNIAHDVTGAGDTVISVIAASLAQGLSLEESCFYANVGASIVVQKIGTKTLSINELNEALYYQSRKKI</sequence>
<dbReference type="GO" id="GO:0033786">
    <property type="term" value="F:heptose-1-phosphate adenylyltransferase activity"/>
    <property type="evidence" value="ECO:0007669"/>
    <property type="project" value="TreeGrafter"/>
</dbReference>
<evidence type="ECO:0000259" key="4">
    <source>
        <dbReference type="Pfam" id="PF00294"/>
    </source>
</evidence>
<dbReference type="GO" id="GO:0005829">
    <property type="term" value="C:cytosol"/>
    <property type="evidence" value="ECO:0007669"/>
    <property type="project" value="TreeGrafter"/>
</dbReference>
<dbReference type="EMBL" id="CP034861">
    <property type="protein sequence ID" value="QCI24172.1"/>
    <property type="molecule type" value="Genomic_DNA"/>
</dbReference>
<accession>A0A4D6Y3Y4</accession>
<evidence type="ECO:0000313" key="5">
    <source>
        <dbReference type="EMBL" id="QCI24172.1"/>
    </source>
</evidence>
<dbReference type="AlphaFoldDB" id="A0A4D6Y3Y4"/>
<protein>
    <submittedName>
        <fullName evidence="5">D-glycero-beta-D-manno-heptose-7-phosphate kinase</fullName>
    </submittedName>
</protein>
<dbReference type="GO" id="GO:0016773">
    <property type="term" value="F:phosphotransferase activity, alcohol group as acceptor"/>
    <property type="evidence" value="ECO:0007669"/>
    <property type="project" value="InterPro"/>
</dbReference>
<proteinExistence type="inferred from homology"/>
<dbReference type="GO" id="GO:0033785">
    <property type="term" value="F:heptose 7-phosphate kinase activity"/>
    <property type="evidence" value="ECO:0007669"/>
    <property type="project" value="TreeGrafter"/>
</dbReference>
<dbReference type="InterPro" id="IPR011913">
    <property type="entry name" value="RfaE_dom_I"/>
</dbReference>
<reference evidence="5 6" key="1">
    <citation type="submission" date="2018-12" db="EMBL/GenBank/DDBJ databases">
        <authorList>
            <person name="Chong R.A."/>
        </authorList>
    </citation>
    <scope>NUCLEOTIDE SEQUENCE [LARGE SCALE GENOMIC DNA]</scope>
    <source>
        <strain evidence="5 6">Mst</strain>
    </source>
</reference>
<evidence type="ECO:0000256" key="3">
    <source>
        <dbReference type="ARBA" id="ARBA00022777"/>
    </source>
</evidence>